<dbReference type="RefSeq" id="XP_018987703.1">
    <property type="nucleotide sequence ID" value="XM_019132566.1"/>
</dbReference>
<dbReference type="Proteomes" id="UP000094336">
    <property type="component" value="Unassembled WGS sequence"/>
</dbReference>
<name>A0A1E3QXH7_9ASCO</name>
<reference evidence="2" key="1">
    <citation type="submission" date="2016-05" db="EMBL/GenBank/DDBJ databases">
        <title>Comparative genomics of biotechnologically important yeasts.</title>
        <authorList>
            <consortium name="DOE Joint Genome Institute"/>
            <person name="Riley R."/>
            <person name="Haridas S."/>
            <person name="Wolfe K.H."/>
            <person name="Lopes M.R."/>
            <person name="Hittinger C.T."/>
            <person name="Goker M."/>
            <person name="Salamov A."/>
            <person name="Wisecaver J."/>
            <person name="Long T.M."/>
            <person name="Aerts A.L."/>
            <person name="Barry K."/>
            <person name="Choi C."/>
            <person name="Clum A."/>
            <person name="Coughlan A.Y."/>
            <person name="Deshpande S."/>
            <person name="Douglass A.P."/>
            <person name="Hanson S.J."/>
            <person name="Klenk H.-P."/>
            <person name="Labutti K."/>
            <person name="Lapidus A."/>
            <person name="Lindquist E."/>
            <person name="Lipzen A."/>
            <person name="Meier-Kolthoff J.P."/>
            <person name="Ohm R.A."/>
            <person name="Otillar R.P."/>
            <person name="Pangilinan J."/>
            <person name="Peng Y."/>
            <person name="Rokas A."/>
            <person name="Rosa C.A."/>
            <person name="Scheuner C."/>
            <person name="Sibirny A.A."/>
            <person name="Slot J.C."/>
            <person name="Stielow J.B."/>
            <person name="Sun H."/>
            <person name="Kurtzman C.P."/>
            <person name="Blackwell M."/>
            <person name="Grigoriev I.V."/>
            <person name="Jeffries T.W."/>
        </authorList>
    </citation>
    <scope>NUCLEOTIDE SEQUENCE [LARGE SCALE GENOMIC DNA]</scope>
    <source>
        <strain evidence="2">NRRL Y-12698</strain>
    </source>
</reference>
<organism evidence="1 2">
    <name type="scientific">Babjeviella inositovora NRRL Y-12698</name>
    <dbReference type="NCBI Taxonomy" id="984486"/>
    <lineage>
        <taxon>Eukaryota</taxon>
        <taxon>Fungi</taxon>
        <taxon>Dikarya</taxon>
        <taxon>Ascomycota</taxon>
        <taxon>Saccharomycotina</taxon>
        <taxon>Pichiomycetes</taxon>
        <taxon>Serinales incertae sedis</taxon>
        <taxon>Babjeviella</taxon>
    </lineage>
</organism>
<gene>
    <name evidence="1" type="ORF">BABINDRAFT_71173</name>
</gene>
<proteinExistence type="predicted"/>
<evidence type="ECO:0000313" key="2">
    <source>
        <dbReference type="Proteomes" id="UP000094336"/>
    </source>
</evidence>
<keyword evidence="2" id="KW-1185">Reference proteome</keyword>
<sequence length="62" mass="7320">MCMVHAAYALLPMLPLAKREPRLQMCCRHPKRLNKYLQLLPKADILRKVAAFRLEFRELLSL</sequence>
<dbReference type="GeneID" id="30150419"/>
<accession>A0A1E3QXH7</accession>
<dbReference type="AlphaFoldDB" id="A0A1E3QXH7"/>
<dbReference type="EMBL" id="KV454426">
    <property type="protein sequence ID" value="ODQ82375.1"/>
    <property type="molecule type" value="Genomic_DNA"/>
</dbReference>
<evidence type="ECO:0000313" key="1">
    <source>
        <dbReference type="EMBL" id="ODQ82375.1"/>
    </source>
</evidence>
<protein>
    <submittedName>
        <fullName evidence="1">Uncharacterized protein</fullName>
    </submittedName>
</protein>